<proteinExistence type="predicted"/>
<feature type="compositionally biased region" description="Polar residues" evidence="1">
    <location>
        <begin position="127"/>
        <end position="138"/>
    </location>
</feature>
<keyword evidence="3" id="KW-1185">Reference proteome</keyword>
<name>A0ABP7RNQ7_9ACTN</name>
<comment type="caution">
    <text evidence="2">The sequence shown here is derived from an EMBL/GenBank/DDBJ whole genome shotgun (WGS) entry which is preliminary data.</text>
</comment>
<feature type="region of interest" description="Disordered" evidence="1">
    <location>
        <begin position="548"/>
        <end position="570"/>
    </location>
</feature>
<protein>
    <submittedName>
        <fullName evidence="2">Uncharacterized protein</fullName>
    </submittedName>
</protein>
<feature type="compositionally biased region" description="Basic and acidic residues" evidence="1">
    <location>
        <begin position="150"/>
        <end position="171"/>
    </location>
</feature>
<feature type="region of interest" description="Disordered" evidence="1">
    <location>
        <begin position="1"/>
        <end position="25"/>
    </location>
</feature>
<evidence type="ECO:0000256" key="1">
    <source>
        <dbReference type="SAM" id="MobiDB-lite"/>
    </source>
</evidence>
<feature type="region of interest" description="Disordered" evidence="1">
    <location>
        <begin position="627"/>
        <end position="648"/>
    </location>
</feature>
<dbReference type="EMBL" id="BAABCQ010000137">
    <property type="protein sequence ID" value="GAA4000162.1"/>
    <property type="molecule type" value="Genomic_DNA"/>
</dbReference>
<evidence type="ECO:0000313" key="2">
    <source>
        <dbReference type="EMBL" id="GAA4000162.1"/>
    </source>
</evidence>
<sequence length="660" mass="69732">MEDAEAEVEKRATAEGEAEGQAEQAVAAARNEAQAWVAALAKAKEQMGGFEKAAKEEKEKVGPANEKQTDAAAAVKKWAKPVNDAQEAVAAAEVLVEDKEGKRETAAKARVAAEAALENLEKDKETAQGQLSEAVTEQKTYEAAQAGAQEEVRKAHADASVHRRAETEARTEAAAAAREQLRARKAEAAAREAAAEVRKRMAKAAEQTPQAAEPGFLEKARTKTKSALSLTNAKKRLDPSDTAVLRGSAPSGVAAQAHAKDSNTEVKFGGPPQLQFESGSNAAVSVLGAVNDGRGYLSARKVKDAKGAEAHQADKDKKGKSAGFLTNSLMTISDGLKVGNAAMKNKGVAEGVTGLGEGTGVLTAVFSVGIGARESRVLHRTKHKRRNLVKHSLKDVEAVRGRALQKVLDRLGDVNAELAATTAGLSGPQAGPTEEQLKSLGESQAEADNLRKELMEHLASGQQYAIKKQDRKIVKRAVNLGGNVIRTAGGILAVVALAGTLATPAAPAVGAGAAAALGGLAAYKGGKGGYKRAMEVRHPAKWARTTLAQGETEFTEKTEETEEKGSKRKATAEAFKVTKSVGQGERQLTAQEIYALAAGPAVPVGKNVPKEARDKARELLIDLNCTPEKRKESKEEWEDSLNDPDRQEDWEKYIAKQLAS</sequence>
<accession>A0ABP7RNQ7</accession>
<feature type="region of interest" description="Disordered" evidence="1">
    <location>
        <begin position="120"/>
        <end position="187"/>
    </location>
</feature>
<dbReference type="Proteomes" id="UP001500034">
    <property type="component" value="Unassembled WGS sequence"/>
</dbReference>
<feature type="region of interest" description="Disordered" evidence="1">
    <location>
        <begin position="199"/>
        <end position="243"/>
    </location>
</feature>
<evidence type="ECO:0000313" key="3">
    <source>
        <dbReference type="Proteomes" id="UP001500034"/>
    </source>
</evidence>
<organism evidence="2 3">
    <name type="scientific">Streptomyces marokkonensis</name>
    <dbReference type="NCBI Taxonomy" id="324855"/>
    <lineage>
        <taxon>Bacteria</taxon>
        <taxon>Bacillati</taxon>
        <taxon>Actinomycetota</taxon>
        <taxon>Actinomycetes</taxon>
        <taxon>Kitasatosporales</taxon>
        <taxon>Streptomycetaceae</taxon>
        <taxon>Streptomyces</taxon>
    </lineage>
</organism>
<gene>
    <name evidence="2" type="ORF">GCM10022384_53920</name>
</gene>
<reference evidence="3" key="1">
    <citation type="journal article" date="2019" name="Int. J. Syst. Evol. Microbiol.">
        <title>The Global Catalogue of Microorganisms (GCM) 10K type strain sequencing project: providing services to taxonomists for standard genome sequencing and annotation.</title>
        <authorList>
            <consortium name="The Broad Institute Genomics Platform"/>
            <consortium name="The Broad Institute Genome Sequencing Center for Infectious Disease"/>
            <person name="Wu L."/>
            <person name="Ma J."/>
        </authorList>
    </citation>
    <scope>NUCLEOTIDE SEQUENCE [LARGE SCALE GENOMIC DNA]</scope>
    <source>
        <strain evidence="3">JCM 17027</strain>
    </source>
</reference>